<dbReference type="FunFam" id="3.30.160.60:FF:000450">
    <property type="entry name" value="PR domain zinc finger protein 14"/>
    <property type="match status" value="1"/>
</dbReference>
<evidence type="ECO:0000256" key="3">
    <source>
        <dbReference type="ARBA" id="ARBA00022723"/>
    </source>
</evidence>
<dbReference type="EMBL" id="SRMA01027310">
    <property type="protein sequence ID" value="TRY55759.1"/>
    <property type="molecule type" value="Genomic_DNA"/>
</dbReference>
<evidence type="ECO:0000256" key="5">
    <source>
        <dbReference type="ARBA" id="ARBA00022771"/>
    </source>
</evidence>
<comment type="subcellular location">
    <subcellularLocation>
        <location evidence="1">Nucleus</location>
    </subcellularLocation>
</comment>
<evidence type="ECO:0000313" key="16">
    <source>
        <dbReference type="EMBL" id="TRY55759.1"/>
    </source>
</evidence>
<evidence type="ECO:0000256" key="12">
    <source>
        <dbReference type="PROSITE-ProRule" id="PRU00042"/>
    </source>
</evidence>
<name>A0A553MRG5_9TELE</name>
<comment type="pathway">
    <text evidence="2">Protein modification; protein ubiquitination.</text>
</comment>
<dbReference type="PANTHER" id="PTHR16515:SF19">
    <property type="entry name" value="PR DOMAIN ZINC FINGER PROTEIN 14"/>
    <property type="match status" value="1"/>
</dbReference>
<keyword evidence="9" id="KW-0238">DNA-binding</keyword>
<accession>A0A553MRG5</accession>
<evidence type="ECO:0000256" key="10">
    <source>
        <dbReference type="ARBA" id="ARBA00023163"/>
    </source>
</evidence>
<feature type="domain" description="C2H2-type" evidence="14">
    <location>
        <begin position="330"/>
        <end position="361"/>
    </location>
</feature>
<keyword evidence="3" id="KW-0479">Metal-binding</keyword>
<feature type="compositionally biased region" description="Low complexity" evidence="13">
    <location>
        <begin position="100"/>
        <end position="114"/>
    </location>
</feature>
<dbReference type="Pfam" id="PF00096">
    <property type="entry name" value="zf-C2H2"/>
    <property type="match status" value="3"/>
</dbReference>
<feature type="region of interest" description="Disordered" evidence="13">
    <location>
        <begin position="81"/>
        <end position="114"/>
    </location>
</feature>
<feature type="domain" description="C2H2-type" evidence="14">
    <location>
        <begin position="476"/>
        <end position="498"/>
    </location>
</feature>
<dbReference type="InterPro" id="IPR036236">
    <property type="entry name" value="Znf_C2H2_sf"/>
</dbReference>
<dbReference type="Pfam" id="PF21549">
    <property type="entry name" value="PRDM2_PR"/>
    <property type="match status" value="1"/>
</dbReference>
<evidence type="ECO:0000259" key="15">
    <source>
        <dbReference type="PROSITE" id="PS50280"/>
    </source>
</evidence>
<feature type="domain" description="C2H2-type" evidence="14">
    <location>
        <begin position="419"/>
        <end position="446"/>
    </location>
</feature>
<feature type="domain" description="C2H2-type" evidence="14">
    <location>
        <begin position="391"/>
        <end position="418"/>
    </location>
</feature>
<dbReference type="PROSITE" id="PS50280">
    <property type="entry name" value="SET"/>
    <property type="match status" value="1"/>
</dbReference>
<keyword evidence="4" id="KW-0677">Repeat</keyword>
<dbReference type="FunFam" id="3.30.160.60:FF:000480">
    <property type="entry name" value="PR domain zinc finger protein 14"/>
    <property type="match status" value="1"/>
</dbReference>
<feature type="domain" description="SET" evidence="15">
    <location>
        <begin position="181"/>
        <end position="298"/>
    </location>
</feature>
<dbReference type="GO" id="GO:0005634">
    <property type="term" value="C:nucleus"/>
    <property type="evidence" value="ECO:0007669"/>
    <property type="project" value="UniProtKB-SubCell"/>
</dbReference>
<dbReference type="PANTHER" id="PTHR16515">
    <property type="entry name" value="PR DOMAIN ZINC FINGER PROTEIN"/>
    <property type="match status" value="1"/>
</dbReference>
<dbReference type="SMART" id="SM00355">
    <property type="entry name" value="ZnF_C2H2"/>
    <property type="match status" value="6"/>
</dbReference>
<keyword evidence="7" id="KW-0862">Zinc</keyword>
<evidence type="ECO:0000256" key="11">
    <source>
        <dbReference type="ARBA" id="ARBA00023242"/>
    </source>
</evidence>
<keyword evidence="8" id="KW-0805">Transcription regulation</keyword>
<dbReference type="FunFam" id="2.170.270.10:FF:000074">
    <property type="entry name" value="PR domain 14"/>
    <property type="match status" value="1"/>
</dbReference>
<organism evidence="16 17">
    <name type="scientific">Danionella cerebrum</name>
    <dbReference type="NCBI Taxonomy" id="2873325"/>
    <lineage>
        <taxon>Eukaryota</taxon>
        <taxon>Metazoa</taxon>
        <taxon>Chordata</taxon>
        <taxon>Craniata</taxon>
        <taxon>Vertebrata</taxon>
        <taxon>Euteleostomi</taxon>
        <taxon>Actinopterygii</taxon>
        <taxon>Neopterygii</taxon>
        <taxon>Teleostei</taxon>
        <taxon>Ostariophysi</taxon>
        <taxon>Cypriniformes</taxon>
        <taxon>Danionidae</taxon>
        <taxon>Danioninae</taxon>
        <taxon>Danionella</taxon>
    </lineage>
</organism>
<dbReference type="Gene3D" id="3.30.160.60">
    <property type="entry name" value="Classic Zinc Finger"/>
    <property type="match status" value="5"/>
</dbReference>
<evidence type="ECO:0000256" key="6">
    <source>
        <dbReference type="ARBA" id="ARBA00022786"/>
    </source>
</evidence>
<keyword evidence="10" id="KW-0804">Transcription</keyword>
<dbReference type="SUPFAM" id="SSF57667">
    <property type="entry name" value="beta-beta-alpha zinc fingers"/>
    <property type="match status" value="3"/>
</dbReference>
<evidence type="ECO:0000256" key="13">
    <source>
        <dbReference type="SAM" id="MobiDB-lite"/>
    </source>
</evidence>
<dbReference type="GO" id="GO:0000977">
    <property type="term" value="F:RNA polymerase II transcription regulatory region sequence-specific DNA binding"/>
    <property type="evidence" value="ECO:0007669"/>
    <property type="project" value="TreeGrafter"/>
</dbReference>
<evidence type="ECO:0000256" key="1">
    <source>
        <dbReference type="ARBA" id="ARBA00004123"/>
    </source>
</evidence>
<feature type="domain" description="C2H2-type" evidence="14">
    <location>
        <begin position="447"/>
        <end position="475"/>
    </location>
</feature>
<dbReference type="AlphaFoldDB" id="A0A553MRG5"/>
<protein>
    <recommendedName>
        <fullName evidence="18">PR domain zinc finger protein 14</fullName>
    </recommendedName>
</protein>
<comment type="caution">
    <text evidence="16">The sequence shown here is derived from an EMBL/GenBank/DDBJ whole genome shotgun (WGS) entry which is preliminary data.</text>
</comment>
<evidence type="ECO:0000256" key="2">
    <source>
        <dbReference type="ARBA" id="ARBA00004906"/>
    </source>
</evidence>
<dbReference type="InterPro" id="IPR013087">
    <property type="entry name" value="Znf_C2H2_type"/>
</dbReference>
<evidence type="ECO:0000259" key="14">
    <source>
        <dbReference type="PROSITE" id="PS50157"/>
    </source>
</evidence>
<dbReference type="InterPro" id="IPR050331">
    <property type="entry name" value="Zinc_finger"/>
</dbReference>
<keyword evidence="11" id="KW-0539">Nucleus</keyword>
<keyword evidence="5 12" id="KW-0863">Zinc-finger</keyword>
<dbReference type="InterPro" id="IPR044408">
    <property type="entry name" value="PRDM14_PR-SET"/>
</dbReference>
<dbReference type="Pfam" id="PF13913">
    <property type="entry name" value="zf-C2HC_2"/>
    <property type="match status" value="1"/>
</dbReference>
<evidence type="ECO:0000256" key="9">
    <source>
        <dbReference type="ARBA" id="ARBA00023125"/>
    </source>
</evidence>
<dbReference type="Proteomes" id="UP000316079">
    <property type="component" value="Unassembled WGS sequence"/>
</dbReference>
<evidence type="ECO:0000256" key="4">
    <source>
        <dbReference type="ARBA" id="ARBA00022737"/>
    </source>
</evidence>
<proteinExistence type="predicted"/>
<dbReference type="GO" id="GO:0008270">
    <property type="term" value="F:zinc ion binding"/>
    <property type="evidence" value="ECO:0007669"/>
    <property type="project" value="UniProtKB-KW"/>
</dbReference>
<dbReference type="InterPro" id="IPR001214">
    <property type="entry name" value="SET_dom"/>
</dbReference>
<sequence>MSVSLSRLPPVCASLPSARFPHSLFHPLKSLGRMVSEAQTLLPFNFTGTPGFFSHNSTVFHEQILNVSSTPYFQHVQPPQTVYSGRHEERSSGCPSEFGSPASGKSLSASSSPEKGSFVCMQAEGTRTYSFTEEDLFTVLYGYSSKQGARCGHAISGLSFPSGAADRHLHPTDAEGFELPEGLMILQTDCGSLSHYGVFAEKCTVSKGARFGPFQGKLVNTSEIKTYDDNTLMWEIFENGRLSHFVDGRGAPGNWMSLVKCARFPEEQNLIAVQCDGQIYYEACKEIRAGQELLVWYGDCYVQFLGIPLTLKEFIDDSEPLPAEDSGDGFKCDRCGKVFAYKYYRDKHLKYTRCVDQGDRKFPCHLCNRSFEKRDRLRIHILHVHEKHRPHKCSVCGKSFSQSSSLNKHMRVHSGERPYKCVYCNKAFTASSILRTHIRQHSGERPFKCKHCGKAFASHAAHDSHVRRTHAKDKPFPCNVCGATFQEAQELKYHIKIHKKRPLLDATVHLPAEESPLLTPRDSSHTQKALADGFPLPGMTSISSEYRPWN</sequence>
<gene>
    <name evidence="16" type="ORF">DNTS_008477</name>
</gene>
<dbReference type="PROSITE" id="PS50157">
    <property type="entry name" value="ZINC_FINGER_C2H2_2"/>
    <property type="match status" value="6"/>
</dbReference>
<dbReference type="InterPro" id="IPR046341">
    <property type="entry name" value="SET_dom_sf"/>
</dbReference>
<keyword evidence="6" id="KW-0833">Ubl conjugation pathway</keyword>
<dbReference type="FunFam" id="3.30.160.60:FF:000905">
    <property type="entry name" value="PR domain containing 14"/>
    <property type="match status" value="1"/>
</dbReference>
<dbReference type="STRING" id="623744.A0A553MRG5"/>
<evidence type="ECO:0000256" key="7">
    <source>
        <dbReference type="ARBA" id="ARBA00022833"/>
    </source>
</evidence>
<evidence type="ECO:0008006" key="18">
    <source>
        <dbReference type="Google" id="ProtNLM"/>
    </source>
</evidence>
<evidence type="ECO:0000256" key="8">
    <source>
        <dbReference type="ARBA" id="ARBA00023015"/>
    </source>
</evidence>
<feature type="domain" description="C2H2-type" evidence="14">
    <location>
        <begin position="362"/>
        <end position="390"/>
    </location>
</feature>
<dbReference type="GO" id="GO:0006357">
    <property type="term" value="P:regulation of transcription by RNA polymerase II"/>
    <property type="evidence" value="ECO:0007669"/>
    <property type="project" value="TreeGrafter"/>
</dbReference>
<dbReference type="FunFam" id="3.30.160.60:FF:001029">
    <property type="entry name" value="PR domain containing 14"/>
    <property type="match status" value="1"/>
</dbReference>
<dbReference type="CDD" id="cd19198">
    <property type="entry name" value="PR-SET_PRDM14"/>
    <property type="match status" value="1"/>
</dbReference>
<dbReference type="Gene3D" id="2.170.270.10">
    <property type="entry name" value="SET domain"/>
    <property type="match status" value="1"/>
</dbReference>
<dbReference type="OrthoDB" id="3565419at2759"/>
<reference evidence="16 17" key="1">
    <citation type="journal article" date="2019" name="Sci. Data">
        <title>Hybrid genome assembly and annotation of Danionella translucida.</title>
        <authorList>
            <person name="Kadobianskyi M."/>
            <person name="Schulze L."/>
            <person name="Schuelke M."/>
            <person name="Judkewitz B."/>
        </authorList>
    </citation>
    <scope>NUCLEOTIDE SEQUENCE [LARGE SCALE GENOMIC DNA]</scope>
    <source>
        <strain evidence="16 17">Bolton</strain>
    </source>
</reference>
<keyword evidence="17" id="KW-1185">Reference proteome</keyword>
<evidence type="ECO:0000313" key="17">
    <source>
        <dbReference type="Proteomes" id="UP000316079"/>
    </source>
</evidence>
<dbReference type="PROSITE" id="PS00028">
    <property type="entry name" value="ZINC_FINGER_C2H2_1"/>
    <property type="match status" value="5"/>
</dbReference>
<dbReference type="FunFam" id="3.30.160.60:FF:000446">
    <property type="entry name" value="Zinc finger protein"/>
    <property type="match status" value="1"/>
</dbReference>